<protein>
    <submittedName>
        <fullName evidence="2">Uncharacterized protein</fullName>
    </submittedName>
</protein>
<evidence type="ECO:0000313" key="1">
    <source>
        <dbReference type="Proteomes" id="UP000887580"/>
    </source>
</evidence>
<dbReference type="Proteomes" id="UP000887580">
    <property type="component" value="Unplaced"/>
</dbReference>
<dbReference type="WBParaSite" id="PS1159_v2.g6467.t1">
    <property type="protein sequence ID" value="PS1159_v2.g6467.t1"/>
    <property type="gene ID" value="PS1159_v2.g6467"/>
</dbReference>
<proteinExistence type="predicted"/>
<evidence type="ECO:0000313" key="2">
    <source>
        <dbReference type="WBParaSite" id="PS1159_v2.g6467.t1"/>
    </source>
</evidence>
<name>A0AC35GL41_9BILA</name>
<sequence>MGKFQNKVIIVTGSSAGIGQATALLLAKEGASVTIHGQSSEKLEATKNLLINAGTSENKILIISGPIQEEKTQKDLIEKTIENFGKLNILINNVGQSRKPDVSDRLDIEHYDYVMNVNVRSVIALTRLAVPFLEKTKGNIVNISSIAALRTSPLTPYYSVAKCALDSYTKNAAVIYGSNGIRVNAINPGTVDTDIWKRSDDPRVASFCDKLIKETIVDRMGKPKEIARVIAFLASDEAAFITGSCWLIDGGAMVTPSYFGQS</sequence>
<reference evidence="2" key="1">
    <citation type="submission" date="2022-11" db="UniProtKB">
        <authorList>
            <consortium name="WormBaseParasite"/>
        </authorList>
    </citation>
    <scope>IDENTIFICATION</scope>
</reference>
<organism evidence="1 2">
    <name type="scientific">Panagrolaimus sp. PS1159</name>
    <dbReference type="NCBI Taxonomy" id="55785"/>
    <lineage>
        <taxon>Eukaryota</taxon>
        <taxon>Metazoa</taxon>
        <taxon>Ecdysozoa</taxon>
        <taxon>Nematoda</taxon>
        <taxon>Chromadorea</taxon>
        <taxon>Rhabditida</taxon>
        <taxon>Tylenchina</taxon>
        <taxon>Panagrolaimomorpha</taxon>
        <taxon>Panagrolaimoidea</taxon>
        <taxon>Panagrolaimidae</taxon>
        <taxon>Panagrolaimus</taxon>
    </lineage>
</organism>
<accession>A0AC35GL41</accession>